<keyword evidence="3" id="KW-0119">Carbohydrate metabolism</keyword>
<dbReference type="InterPro" id="IPR052025">
    <property type="entry name" value="Xyloglucanase_GH74"/>
</dbReference>
<dbReference type="GO" id="GO:0016798">
    <property type="term" value="F:hydrolase activity, acting on glycosyl bonds"/>
    <property type="evidence" value="ECO:0007669"/>
    <property type="project" value="UniProtKB-KW"/>
</dbReference>
<reference evidence="8" key="2">
    <citation type="submission" date="2010-03" db="EMBL/GenBank/DDBJ databases">
        <authorList>
            <person name="Pajon A."/>
        </authorList>
    </citation>
    <scope>NUCLEOTIDE SEQUENCE</scope>
    <source>
        <strain evidence="8">Type strain: 18P13</strain>
    </source>
</reference>
<keyword evidence="4" id="KW-0326">Glycosidase</keyword>
<comment type="similarity">
    <text evidence="6">Belongs to the glycosyl hydrolase 74 family.</text>
</comment>
<evidence type="ECO:0000256" key="2">
    <source>
        <dbReference type="ARBA" id="ARBA00022801"/>
    </source>
</evidence>
<dbReference type="EMBL" id="FP929052">
    <property type="protein sequence ID" value="CBL16561.1"/>
    <property type="molecule type" value="Genomic_DNA"/>
</dbReference>
<sequence length="727" mass="78359">MKQKKRAAALSLTLGMLAGLSACDGKQGDASLSYRWGNVAIGGGGYVTGITYNPTEEGLMYARTDMGGAYRWKSGDNQWVCITDHLGGVNSDSWNLNGVESLATDPVEPNRVYMSCGTYMGQPGAILCSDDYGNNWKQVDIGVTFGANNSGRGAGERMMVDPKHNSTVYLGTRSDGLWRSKDYGANWEQVSSFPVKGNYSQEGISMGILWVEFDPVSGDIYVCAAMKDGQCIYTSSDQGESWEALPANEKGMYPTQAGISSNGYLYLSYSDTCGPNTSCKNGKVYRWSLADKKYEDITPQVGDNHYGGYGGVSIDAKDPDTVVVSSLCFWDGKGENLYRTTDGGKTWKALYDESGSHYQMDVTDAQWLNWGREQPQTGWWVSDIEINPFNSDEVTYGTGATVYTTVNMTALDNGGDVTIKFNAYGLEENAVFKMVSPPHADGSTPQLYSIMGDLTGFSHMDVNVRPDDAHFMKEGVPQDVDCAWLNPNVAAYTSDNGKMPVRITLDGGKTWNACTALGTGGASGTVALSANGSTMLWAPNSTKAETYVSNDNGKTWYVANGLGFQPKMAADKVNPSKIYAACGGQVFASEDGGFNFAPTGALVSDTTTLYTVDGREGHVWALSGSIIMFSQDGGKTFENLKNFNARAMGFGAPKNAGDYSVLYAMGSSDNVNGIFRSADQGKTWQRINDDKHQFGNITPYICGDGSVYGKVYFATNGRGIVMGDIAE</sequence>
<evidence type="ECO:0000256" key="6">
    <source>
        <dbReference type="ARBA" id="ARBA00037986"/>
    </source>
</evidence>
<evidence type="ECO:0000313" key="8">
    <source>
        <dbReference type="EMBL" id="CBL16561.1"/>
    </source>
</evidence>
<keyword evidence="1 7" id="KW-0732">Signal</keyword>
<evidence type="ECO:0000256" key="1">
    <source>
        <dbReference type="ARBA" id="ARBA00022729"/>
    </source>
</evidence>
<evidence type="ECO:0000256" key="4">
    <source>
        <dbReference type="ARBA" id="ARBA00023295"/>
    </source>
</evidence>
<accession>D4LAB6</accession>
<dbReference type="PANTHER" id="PTHR43739">
    <property type="entry name" value="XYLOGLUCANASE (EUROFUNG)"/>
    <property type="match status" value="1"/>
</dbReference>
<dbReference type="InterPro" id="IPR015943">
    <property type="entry name" value="WD40/YVTN_repeat-like_dom_sf"/>
</dbReference>
<evidence type="ECO:0000256" key="7">
    <source>
        <dbReference type="SAM" id="SignalP"/>
    </source>
</evidence>
<dbReference type="PROSITE" id="PS51257">
    <property type="entry name" value="PROKAR_LIPOPROTEIN"/>
    <property type="match status" value="1"/>
</dbReference>
<keyword evidence="5" id="KW-0624">Polysaccharide degradation</keyword>
<dbReference type="SUPFAM" id="SSF110296">
    <property type="entry name" value="Oligoxyloglucan reducing end-specific cellobiohydrolase"/>
    <property type="match status" value="2"/>
</dbReference>
<dbReference type="InterPro" id="IPR002860">
    <property type="entry name" value="BNR_rpt"/>
</dbReference>
<dbReference type="Proteomes" id="UP000007054">
    <property type="component" value="Chromosome"/>
</dbReference>
<dbReference type="CDD" id="cd15482">
    <property type="entry name" value="Sialidase_non-viral"/>
    <property type="match status" value="1"/>
</dbReference>
<feature type="signal peptide" evidence="7">
    <location>
        <begin position="1"/>
        <end position="22"/>
    </location>
</feature>
<dbReference type="AlphaFoldDB" id="D4LAB6"/>
<dbReference type="GO" id="GO:0010411">
    <property type="term" value="P:xyloglucan metabolic process"/>
    <property type="evidence" value="ECO:0007669"/>
    <property type="project" value="TreeGrafter"/>
</dbReference>
<dbReference type="Pfam" id="PF02012">
    <property type="entry name" value="BNR"/>
    <property type="match status" value="1"/>
</dbReference>
<gene>
    <name evidence="8" type="ordered locus">RUM_03220</name>
</gene>
<dbReference type="Pfam" id="PF15899">
    <property type="entry name" value="BNR_6"/>
    <property type="match status" value="1"/>
</dbReference>
<feature type="chain" id="PRO_5038388150" evidence="7">
    <location>
        <begin position="23"/>
        <end position="727"/>
    </location>
</feature>
<dbReference type="GeneID" id="83155158"/>
<evidence type="ECO:0000313" key="9">
    <source>
        <dbReference type="Proteomes" id="UP000007054"/>
    </source>
</evidence>
<evidence type="ECO:0000256" key="3">
    <source>
        <dbReference type="ARBA" id="ARBA00023277"/>
    </source>
</evidence>
<dbReference type="GO" id="GO:0000272">
    <property type="term" value="P:polysaccharide catabolic process"/>
    <property type="evidence" value="ECO:0007669"/>
    <property type="project" value="UniProtKB-KW"/>
</dbReference>
<dbReference type="PANTHER" id="PTHR43739:SF2">
    <property type="entry name" value="OLIGOXYLOGLUCAN-REDUCING END-SPECIFIC XYLOGLUCANASE-RELATED"/>
    <property type="match status" value="1"/>
</dbReference>
<dbReference type="PATRIC" id="fig|213810.4.peg.228"/>
<dbReference type="STRING" id="213810.RUM_03220"/>
<dbReference type="HOGENOM" id="CLU_004180_1_0_9"/>
<dbReference type="BioCyc" id="RCHA213810:RUM_RS01555-MONOMER"/>
<keyword evidence="2" id="KW-0378">Hydrolase</keyword>
<organism evidence="8 9">
    <name type="scientific">Ruminococcus champanellensis (strain DSM 18848 / JCM 17042 / KCTC 15320 / 18P13)</name>
    <dbReference type="NCBI Taxonomy" id="213810"/>
    <lineage>
        <taxon>Bacteria</taxon>
        <taxon>Bacillati</taxon>
        <taxon>Bacillota</taxon>
        <taxon>Clostridia</taxon>
        <taxon>Eubacteriales</taxon>
        <taxon>Oscillospiraceae</taxon>
        <taxon>Ruminococcus</taxon>
    </lineage>
</organism>
<dbReference type="KEGG" id="rch:RUM_03220"/>
<name>D4LAB6_RUMC1</name>
<evidence type="ECO:0000256" key="5">
    <source>
        <dbReference type="ARBA" id="ARBA00023326"/>
    </source>
</evidence>
<protein>
    <submittedName>
        <fullName evidence="8">BNR/Asp-box repeat</fullName>
    </submittedName>
</protein>
<reference evidence="8" key="1">
    <citation type="submission" date="2010-03" db="EMBL/GenBank/DDBJ databases">
        <title>The genome sequence of Ruminococcus sp. 18P13.</title>
        <authorList>
            <consortium name="metaHIT consortium -- http://www.metahit.eu/"/>
            <person name="Pajon A."/>
            <person name="Turner K."/>
            <person name="Parkhill J."/>
            <person name="Bernalier A."/>
        </authorList>
    </citation>
    <scope>NUCLEOTIDE SEQUENCE [LARGE SCALE GENOMIC DNA]</scope>
    <source>
        <strain evidence="8">Type strain: 18P13</strain>
    </source>
</reference>
<dbReference type="CAZy" id="GH74">
    <property type="family name" value="Glycoside Hydrolase Family 74"/>
</dbReference>
<dbReference type="Gene3D" id="2.130.10.10">
    <property type="entry name" value="YVTN repeat-like/Quinoprotein amine dehydrogenase"/>
    <property type="match status" value="2"/>
</dbReference>
<proteinExistence type="inferred from homology"/>
<keyword evidence="9" id="KW-1185">Reference proteome</keyword>
<dbReference type="RefSeq" id="WP_015557468.1">
    <property type="nucleotide sequence ID" value="NC_021039.1"/>
</dbReference>